<dbReference type="GO" id="GO:0051536">
    <property type="term" value="F:iron-sulfur cluster binding"/>
    <property type="evidence" value="ECO:0007669"/>
    <property type="project" value="InterPro"/>
</dbReference>
<accession>A0A0F9F130</accession>
<sequence>MLLDIAGQRDHRVPGGKPCPATYDSDLQAHDIVRGDHVGGFEHGLQFRDFGLVVFHRRLNIALQPAPKQDPAQRVKNWDEAFLGYELDTAIIEAERCIHCPTAPCQEACPVENDIPGALLLLEEGDLNAAANVFRETSTLPEMCGRLCPQESLCEGACVVGFAIRTADMGRQPPVAIGKLESFFTDQQRRNEGFPMPELSPPSDKKVAIVGSG</sequence>
<evidence type="ECO:0000313" key="3">
    <source>
        <dbReference type="EMBL" id="KKL44752.1"/>
    </source>
</evidence>
<dbReference type="InterPro" id="IPR009051">
    <property type="entry name" value="Helical_ferredxn"/>
</dbReference>
<dbReference type="InterPro" id="IPR017896">
    <property type="entry name" value="4Fe4S_Fe-S-bd"/>
</dbReference>
<dbReference type="SUPFAM" id="SSF46548">
    <property type="entry name" value="alpha-helical ferredoxin"/>
    <property type="match status" value="1"/>
</dbReference>
<dbReference type="PANTHER" id="PTHR42783:SF3">
    <property type="entry name" value="GLUTAMATE SYNTHASE [NADPH] SMALL CHAIN-RELATED"/>
    <property type="match status" value="1"/>
</dbReference>
<feature type="domain" description="4Fe-4S ferredoxin-type" evidence="2">
    <location>
        <begin position="88"/>
        <end position="112"/>
    </location>
</feature>
<gene>
    <name evidence="3" type="ORF">LCGC14_2362570</name>
</gene>
<name>A0A0F9F130_9ZZZZ</name>
<feature type="region of interest" description="Disordered" evidence="1">
    <location>
        <begin position="191"/>
        <end position="213"/>
    </location>
</feature>
<organism evidence="3">
    <name type="scientific">marine sediment metagenome</name>
    <dbReference type="NCBI Taxonomy" id="412755"/>
    <lineage>
        <taxon>unclassified sequences</taxon>
        <taxon>metagenomes</taxon>
        <taxon>ecological metagenomes</taxon>
    </lineage>
</organism>
<proteinExistence type="predicted"/>
<protein>
    <recommendedName>
        <fullName evidence="2">4Fe-4S ferredoxin-type domain-containing protein</fullName>
    </recommendedName>
</protein>
<dbReference type="AlphaFoldDB" id="A0A0F9F130"/>
<reference evidence="3" key="1">
    <citation type="journal article" date="2015" name="Nature">
        <title>Complex archaea that bridge the gap between prokaryotes and eukaryotes.</title>
        <authorList>
            <person name="Spang A."/>
            <person name="Saw J.H."/>
            <person name="Jorgensen S.L."/>
            <person name="Zaremba-Niedzwiedzka K."/>
            <person name="Martijn J."/>
            <person name="Lind A.E."/>
            <person name="van Eijk R."/>
            <person name="Schleper C."/>
            <person name="Guy L."/>
            <person name="Ettema T.J."/>
        </authorList>
    </citation>
    <scope>NUCLEOTIDE SEQUENCE</scope>
</reference>
<evidence type="ECO:0000259" key="2">
    <source>
        <dbReference type="PROSITE" id="PS51379"/>
    </source>
</evidence>
<evidence type="ECO:0000256" key="1">
    <source>
        <dbReference type="SAM" id="MobiDB-lite"/>
    </source>
</evidence>
<dbReference type="Pfam" id="PF14691">
    <property type="entry name" value="Fer4_20"/>
    <property type="match status" value="1"/>
</dbReference>
<dbReference type="EMBL" id="LAZR01034645">
    <property type="protein sequence ID" value="KKL44752.1"/>
    <property type="molecule type" value="Genomic_DNA"/>
</dbReference>
<dbReference type="PROSITE" id="PS51379">
    <property type="entry name" value="4FE4S_FER_2"/>
    <property type="match status" value="1"/>
</dbReference>
<dbReference type="Gene3D" id="1.10.1060.10">
    <property type="entry name" value="Alpha-helical ferredoxin"/>
    <property type="match status" value="1"/>
</dbReference>
<feature type="non-terminal residue" evidence="3">
    <location>
        <position position="213"/>
    </location>
</feature>
<comment type="caution">
    <text evidence="3">The sequence shown here is derived from an EMBL/GenBank/DDBJ whole genome shotgun (WGS) entry which is preliminary data.</text>
</comment>
<dbReference type="InterPro" id="IPR028261">
    <property type="entry name" value="DPD_II"/>
</dbReference>
<dbReference type="PANTHER" id="PTHR42783">
    <property type="entry name" value="GLUTAMATE SYNTHASE [NADPH] SMALL CHAIN"/>
    <property type="match status" value="1"/>
</dbReference>